<dbReference type="Proteomes" id="UP000295620">
    <property type="component" value="Unassembled WGS sequence"/>
</dbReference>
<gene>
    <name evidence="3" type="ORF">ATK78_2118</name>
</gene>
<dbReference type="EMBL" id="SNYC01000004">
    <property type="protein sequence ID" value="TDQ09959.1"/>
    <property type="molecule type" value="Genomic_DNA"/>
</dbReference>
<dbReference type="InterPro" id="IPR001509">
    <property type="entry name" value="Epimerase_deHydtase"/>
</dbReference>
<keyword evidence="4" id="KW-1185">Reference proteome</keyword>
<dbReference type="Gene3D" id="3.40.50.720">
    <property type="entry name" value="NAD(P)-binding Rossmann-like Domain"/>
    <property type="match status" value="1"/>
</dbReference>
<evidence type="ECO:0000313" key="4">
    <source>
        <dbReference type="Proteomes" id="UP000295620"/>
    </source>
</evidence>
<reference evidence="3 4" key="1">
    <citation type="submission" date="2019-03" db="EMBL/GenBank/DDBJ databases">
        <title>Genomic Encyclopedia of Archaeal and Bacterial Type Strains, Phase II (KMG-II): from individual species to whole genera.</title>
        <authorList>
            <person name="Goeker M."/>
        </authorList>
    </citation>
    <scope>NUCLEOTIDE SEQUENCE [LARGE SCALE GENOMIC DNA]</scope>
    <source>
        <strain evidence="3 4">DSM 19035</strain>
    </source>
</reference>
<organism evidence="3 4">
    <name type="scientific">Pedobacter metabolipauper</name>
    <dbReference type="NCBI Taxonomy" id="425513"/>
    <lineage>
        <taxon>Bacteria</taxon>
        <taxon>Pseudomonadati</taxon>
        <taxon>Bacteroidota</taxon>
        <taxon>Sphingobacteriia</taxon>
        <taxon>Sphingobacteriales</taxon>
        <taxon>Sphingobacteriaceae</taxon>
        <taxon>Pedobacter</taxon>
    </lineage>
</organism>
<dbReference type="InterPro" id="IPR036291">
    <property type="entry name" value="NAD(P)-bd_dom_sf"/>
</dbReference>
<evidence type="ECO:0000313" key="3">
    <source>
        <dbReference type="EMBL" id="TDQ09959.1"/>
    </source>
</evidence>
<sequence length="339" mass="38125">MRYLITGGCGFLGSNLGAKILKDGDELFVFDNLYRTGTEQNLEWLKSLGKFKFYHSDIRAYNDVEYAVKDARPDVVFHLAGQVAMTTSVDNPRFDFEVNVMGGNNVLEAVRKYAPAAIVTYSSTNKVYGDLEWIDYLETDTRFIAKGYENGFDEKVPLNFQSPYGCSKGATDQYMLDYAKMFDLNTIVFRHSSIFGGRQYATSDQGWIGWFVKQALDTKSGVLKEPFTISGTGKQVRDVLFADDLISCYFSAVKSIEKTKGKAFNIGGGVSNSLSLIELFRSLENTLGVEMNYNRLPVRQSDQRVFIADINKAKEVFNWSPLITSDAGLKKMIEWVSES</sequence>
<proteinExistence type="inferred from homology"/>
<dbReference type="SUPFAM" id="SSF51735">
    <property type="entry name" value="NAD(P)-binding Rossmann-fold domains"/>
    <property type="match status" value="1"/>
</dbReference>
<evidence type="ECO:0000256" key="1">
    <source>
        <dbReference type="ARBA" id="ARBA00007637"/>
    </source>
</evidence>
<protein>
    <submittedName>
        <fullName evidence="3">CDP-paratose 2-epimerase</fullName>
    </submittedName>
</protein>
<name>A0A4R6SX03_9SPHI</name>
<dbReference type="RefSeq" id="WP_133576005.1">
    <property type="nucleotide sequence ID" value="NZ_SNYC01000004.1"/>
</dbReference>
<comment type="caution">
    <text evidence="3">The sequence shown here is derived from an EMBL/GenBank/DDBJ whole genome shotgun (WGS) entry which is preliminary data.</text>
</comment>
<accession>A0A4R6SX03</accession>
<dbReference type="OrthoDB" id="9810015at2"/>
<feature type="domain" description="NAD-dependent epimerase/dehydratase" evidence="2">
    <location>
        <begin position="4"/>
        <end position="267"/>
    </location>
</feature>
<dbReference type="Pfam" id="PF01370">
    <property type="entry name" value="Epimerase"/>
    <property type="match status" value="1"/>
</dbReference>
<dbReference type="AlphaFoldDB" id="A0A4R6SX03"/>
<dbReference type="PANTHER" id="PTHR43000">
    <property type="entry name" value="DTDP-D-GLUCOSE 4,6-DEHYDRATASE-RELATED"/>
    <property type="match status" value="1"/>
</dbReference>
<comment type="similarity">
    <text evidence="1">Belongs to the NAD(P)-dependent epimerase/dehydratase family.</text>
</comment>
<evidence type="ECO:0000259" key="2">
    <source>
        <dbReference type="Pfam" id="PF01370"/>
    </source>
</evidence>